<sequence>MINQKSPFRRLGEQERVILHLVISNEGTEGKLSLERSEKTFTCDRQSVKLVRRKSFLVITRNDMLDGLIRYCFKSVSQVFAPETNATAY</sequence>
<accession>A0A562UGR6</accession>
<organism evidence="1 2">
    <name type="scientific">Mucilaginibacter frigoritolerans</name>
    <dbReference type="NCBI Taxonomy" id="652788"/>
    <lineage>
        <taxon>Bacteria</taxon>
        <taxon>Pseudomonadati</taxon>
        <taxon>Bacteroidota</taxon>
        <taxon>Sphingobacteriia</taxon>
        <taxon>Sphingobacteriales</taxon>
        <taxon>Sphingobacteriaceae</taxon>
        <taxon>Mucilaginibacter</taxon>
    </lineage>
</organism>
<comment type="caution">
    <text evidence="1">The sequence shown here is derived from an EMBL/GenBank/DDBJ whole genome shotgun (WGS) entry which is preliminary data.</text>
</comment>
<protein>
    <submittedName>
        <fullName evidence="1">Uncharacterized protein</fullName>
    </submittedName>
</protein>
<keyword evidence="2" id="KW-1185">Reference proteome</keyword>
<name>A0A562UGR6_9SPHI</name>
<evidence type="ECO:0000313" key="2">
    <source>
        <dbReference type="Proteomes" id="UP000317010"/>
    </source>
</evidence>
<proteinExistence type="predicted"/>
<dbReference type="AlphaFoldDB" id="A0A562UGR6"/>
<evidence type="ECO:0000313" key="1">
    <source>
        <dbReference type="EMBL" id="TWJ04365.1"/>
    </source>
</evidence>
<dbReference type="Proteomes" id="UP000317010">
    <property type="component" value="Unassembled WGS sequence"/>
</dbReference>
<gene>
    <name evidence="1" type="ORF">JN11_00073</name>
</gene>
<reference evidence="1 2" key="1">
    <citation type="submission" date="2019-07" db="EMBL/GenBank/DDBJ databases">
        <title>Genomic Encyclopedia of Archaeal and Bacterial Type Strains, Phase II (KMG-II): from individual species to whole genera.</title>
        <authorList>
            <person name="Goeker M."/>
        </authorList>
    </citation>
    <scope>NUCLEOTIDE SEQUENCE [LARGE SCALE GENOMIC DNA]</scope>
    <source>
        <strain evidence="1 2">ATCC BAA-1854</strain>
    </source>
</reference>
<dbReference type="EMBL" id="VLLI01000001">
    <property type="protein sequence ID" value="TWJ04365.1"/>
    <property type="molecule type" value="Genomic_DNA"/>
</dbReference>